<feature type="compositionally biased region" description="Basic and acidic residues" evidence="1">
    <location>
        <begin position="805"/>
        <end position="817"/>
    </location>
</feature>
<feature type="compositionally biased region" description="Basic and acidic residues" evidence="1">
    <location>
        <begin position="979"/>
        <end position="991"/>
    </location>
</feature>
<feature type="compositionally biased region" description="Low complexity" evidence="1">
    <location>
        <begin position="676"/>
        <end position="686"/>
    </location>
</feature>
<evidence type="ECO:0000256" key="2">
    <source>
        <dbReference type="SAM" id="Phobius"/>
    </source>
</evidence>
<feature type="compositionally biased region" description="Polar residues" evidence="1">
    <location>
        <begin position="923"/>
        <end position="942"/>
    </location>
</feature>
<feature type="compositionally biased region" description="Basic and acidic residues" evidence="1">
    <location>
        <begin position="1141"/>
        <end position="1158"/>
    </location>
</feature>
<name>A0ABP5EYS2_9ACTN</name>
<feature type="compositionally biased region" description="Polar residues" evidence="1">
    <location>
        <begin position="390"/>
        <end position="400"/>
    </location>
</feature>
<evidence type="ECO:0000256" key="1">
    <source>
        <dbReference type="SAM" id="MobiDB-lite"/>
    </source>
</evidence>
<feature type="compositionally biased region" description="Basic and acidic residues" evidence="1">
    <location>
        <begin position="239"/>
        <end position="248"/>
    </location>
</feature>
<feature type="compositionally biased region" description="Basic and acidic residues" evidence="1">
    <location>
        <begin position="421"/>
        <end position="441"/>
    </location>
</feature>
<keyword evidence="4" id="KW-1185">Reference proteome</keyword>
<dbReference type="EMBL" id="BAAAPC010000023">
    <property type="protein sequence ID" value="GAA2011413.1"/>
    <property type="molecule type" value="Genomic_DNA"/>
</dbReference>
<feature type="compositionally biased region" description="Basic and acidic residues" evidence="1">
    <location>
        <begin position="703"/>
        <end position="715"/>
    </location>
</feature>
<feature type="compositionally biased region" description="Basic and acidic residues" evidence="1">
    <location>
        <begin position="830"/>
        <end position="852"/>
    </location>
</feature>
<dbReference type="PANTHER" id="PTHR43384">
    <property type="entry name" value="SEPTUM SITE-DETERMINING PROTEIN MIND HOMOLOG, CHLOROPLASTIC-RELATED"/>
    <property type="match status" value="1"/>
</dbReference>
<feature type="compositionally biased region" description="Low complexity" evidence="1">
    <location>
        <begin position="1113"/>
        <end position="1127"/>
    </location>
</feature>
<proteinExistence type="predicted"/>
<feature type="compositionally biased region" description="Basic and acidic residues" evidence="1">
    <location>
        <begin position="327"/>
        <end position="348"/>
    </location>
</feature>
<protein>
    <recommendedName>
        <fullName evidence="5">MinD-like ATPase involved in chromosome partitioning or flagellar assembly</fullName>
    </recommendedName>
</protein>
<keyword evidence="2" id="KW-0472">Membrane</keyword>
<keyword evidence="2" id="KW-0812">Transmembrane</keyword>
<feature type="compositionally biased region" description="Low complexity" evidence="1">
    <location>
        <begin position="167"/>
        <end position="207"/>
    </location>
</feature>
<feature type="region of interest" description="Disordered" evidence="1">
    <location>
        <begin position="325"/>
        <end position="1252"/>
    </location>
</feature>
<dbReference type="Proteomes" id="UP001501585">
    <property type="component" value="Unassembled WGS sequence"/>
</dbReference>
<feature type="compositionally biased region" description="Low complexity" evidence="1">
    <location>
        <begin position="1000"/>
        <end position="1015"/>
    </location>
</feature>
<feature type="compositionally biased region" description="Low complexity" evidence="1">
    <location>
        <begin position="1543"/>
        <end position="1552"/>
    </location>
</feature>
<sequence>MDLPTYTNIWRIEKRLYKLYDFRLPQPVSVVFLGVLLGTYAVWFALLAVIGVPFTTDPPWHVLWLVPPFIITFFATRPVMEGKRLSELVVSQVRYMAEARVYTSLSPEREPTEVRVAVRVWHRDPAAGPLPAVHKKTTPQNDTVRAARGAPVAAQTERPVEVDRARTGAGAATANDATPEAEPLPTVSSAGAAASARPPRAAPPLALDARRKERREHRHGERFPAAEPMAPAEPMKPVESAERVEPVERGTTAHPPTAARPAGRAPRPSAWSGVRPQQAAAGESEHAEETPAAAEPVRSTEEPVHRPAAKRGVGLKLLNYFGFALPKQDRPDDHPRPARPDRAGRPATDRPTNAGPALAGSRSGPIPGLELSDQDDDGQTDHDAEWISDLGTSSGQTPWPLSSKAAYERGDTGPMPPPDTADTRERGKDTGDVAARRRAEEMMSAPEPAPSDPPEAEESAGEAPAEQAETGIAEPAASAEPTTAAPEPVSSPDLRTRPGLAPHHRLRARSQAVEATRRLERRRATLLEPTQPNQAESITPAEAVQPPPSVPPPHPPNPPSEAVTGDRTPPTAEAAEAAPAAPSPEAAPDARDDLRERERPAPQPPVERAHGLGEPAPPEENHEEPVDKGPRRRPHAAPWDLPLSSHFYEPRGSKAQPEEPDDPQPAVTDDAEDTDASSSAGDTTRSADQDPAAAGSSTGKPSLELDHGTGEHRDMSGVLRVFSTPSSADGPESDTATHSASSAAASASEEHGSTTVEFEESAPAVEGEFEYAPVVVDTPDISEAPTTAHDEPDASAARPAPETHATPHPEGDGKDAPPPEGRLAADTTEPAERPRNAAEAERLEVLDRHLNRTDTPPPPPPRFADADGPKPRPHVDWFTDDPAATAAPASTGPADAKQRRAPTPTTSTPSTETPADQPRPTPGSDTTSDQRSAPATATTDSVETTHSATPEPATPATPTGPADPGESAEQHGATNKPPLELDHGTGEHESFSEIDVAPRRATPADLEAAEAAALRSRQRQSPRDHTPSPPPTTSGADASADSAADSTPPRAPRQSAASSPEPSSDSADTTPPSEKKPSGAADSDTGRSDRLSRSMRSNPTGGTPAISARPHTTDSSATPPTSRSTPRPVGPIPRTPTTPGKRREGHGPRDAHHVDDGVFNRVAQNARRISDLFGTTPPGQPPEHPGDATNRDAGADSRTPAAEGPDKPTLQLDHGTGEQASLTDPPHRTPARHDDAAGHTEDTPTPGGTRGWRRLARVVSGGSTAPQRSDLSEEDVERLRTPLRGTRRVVVLGCTGGAGQTVTTLMLGHTLAAHRDERVVAVDVNPGLNALSRRVRTETPETLTSLLANADSVHGYLGMRKYTSQAKSGLEVVSTLDDPYVQTLDDRDYAGLTSLLANYYGFTLLDPAATGVARALPIADGLVLVAPASADAARAVDMTFEWLDGHGYANLRMRAVVVVNGVSKRSLGDVDDAERVARGRCRAIVRVPWDDHLAAGKIVDVTALRSTTRRAHAALGGVLVHGLSGGAGSGRAPAGPGHGPGTGTHAPSGARR</sequence>
<accession>A0ABP5EYS2</accession>
<organism evidence="3 4">
    <name type="scientific">Nocardiopsis rhodophaea</name>
    <dbReference type="NCBI Taxonomy" id="280238"/>
    <lineage>
        <taxon>Bacteria</taxon>
        <taxon>Bacillati</taxon>
        <taxon>Actinomycetota</taxon>
        <taxon>Actinomycetes</taxon>
        <taxon>Streptosporangiales</taxon>
        <taxon>Nocardiopsidaceae</taxon>
        <taxon>Nocardiopsis</taxon>
    </lineage>
</organism>
<dbReference type="InterPro" id="IPR025608">
    <property type="entry name" value="TcpE"/>
</dbReference>
<feature type="compositionally biased region" description="Low complexity" evidence="1">
    <location>
        <begin position="249"/>
        <end position="268"/>
    </location>
</feature>
<feature type="transmembrane region" description="Helical" evidence="2">
    <location>
        <begin position="62"/>
        <end position="80"/>
    </location>
</feature>
<feature type="compositionally biased region" description="Low complexity" evidence="1">
    <location>
        <begin position="1033"/>
        <end position="1072"/>
    </location>
</feature>
<dbReference type="Gene3D" id="3.40.50.300">
    <property type="entry name" value="P-loop containing nucleotide triphosphate hydrolases"/>
    <property type="match status" value="1"/>
</dbReference>
<feature type="compositionally biased region" description="Pro residues" evidence="1">
    <location>
        <begin position="545"/>
        <end position="559"/>
    </location>
</feature>
<evidence type="ECO:0000313" key="4">
    <source>
        <dbReference type="Proteomes" id="UP001501585"/>
    </source>
</evidence>
<dbReference type="PANTHER" id="PTHR43384:SF14">
    <property type="entry name" value="ESX-1 SECRETION-ASSOCIATED PROTEIN ESPI"/>
    <property type="match status" value="1"/>
</dbReference>
<feature type="compositionally biased region" description="Low complexity" evidence="1">
    <location>
        <begin position="944"/>
        <end position="964"/>
    </location>
</feature>
<dbReference type="SUPFAM" id="SSF52540">
    <property type="entry name" value="P-loop containing nucleoside triphosphate hydrolases"/>
    <property type="match status" value="1"/>
</dbReference>
<evidence type="ECO:0000313" key="3">
    <source>
        <dbReference type="EMBL" id="GAA2011413.1"/>
    </source>
</evidence>
<dbReference type="InterPro" id="IPR027417">
    <property type="entry name" value="P-loop_NTPase"/>
</dbReference>
<feature type="compositionally biased region" description="Basic and acidic residues" evidence="1">
    <location>
        <begin position="1184"/>
        <end position="1195"/>
    </location>
</feature>
<feature type="compositionally biased region" description="Basic and acidic residues" evidence="1">
    <location>
        <begin position="619"/>
        <end position="629"/>
    </location>
</feature>
<evidence type="ECO:0008006" key="5">
    <source>
        <dbReference type="Google" id="ProtNLM"/>
    </source>
</evidence>
<feature type="transmembrane region" description="Helical" evidence="2">
    <location>
        <begin position="28"/>
        <end position="50"/>
    </location>
</feature>
<feature type="compositionally biased region" description="Low complexity" evidence="1">
    <location>
        <begin position="461"/>
        <end position="488"/>
    </location>
</feature>
<feature type="compositionally biased region" description="Low complexity" evidence="1">
    <location>
        <begin position="569"/>
        <end position="587"/>
    </location>
</feature>
<feature type="compositionally biased region" description="Basic and acidic residues" evidence="1">
    <location>
        <begin position="864"/>
        <end position="877"/>
    </location>
</feature>
<feature type="compositionally biased region" description="Low complexity" evidence="1">
    <location>
        <begin position="902"/>
        <end position="914"/>
    </location>
</feature>
<dbReference type="Pfam" id="PF12648">
    <property type="entry name" value="TcpE"/>
    <property type="match status" value="1"/>
</dbReference>
<feature type="compositionally biased region" description="Basic and acidic residues" evidence="1">
    <location>
        <begin position="515"/>
        <end position="525"/>
    </location>
</feature>
<feature type="compositionally biased region" description="Low complexity" evidence="1">
    <location>
        <begin position="880"/>
        <end position="895"/>
    </location>
</feature>
<feature type="region of interest" description="Disordered" evidence="1">
    <location>
        <begin position="1526"/>
        <end position="1552"/>
    </location>
</feature>
<feature type="compositionally biased region" description="Basic and acidic residues" evidence="1">
    <location>
        <begin position="1225"/>
        <end position="1242"/>
    </location>
</feature>
<dbReference type="PRINTS" id="PR01217">
    <property type="entry name" value="PRICHEXTENSN"/>
</dbReference>
<keyword evidence="2" id="KW-1133">Transmembrane helix</keyword>
<reference evidence="4" key="1">
    <citation type="journal article" date="2019" name="Int. J. Syst. Evol. Microbiol.">
        <title>The Global Catalogue of Microorganisms (GCM) 10K type strain sequencing project: providing services to taxonomists for standard genome sequencing and annotation.</title>
        <authorList>
            <consortium name="The Broad Institute Genomics Platform"/>
            <consortium name="The Broad Institute Genome Sequencing Center for Infectious Disease"/>
            <person name="Wu L."/>
            <person name="Ma J."/>
        </authorList>
    </citation>
    <scope>NUCLEOTIDE SEQUENCE [LARGE SCALE GENOMIC DNA]</scope>
    <source>
        <strain evidence="4">JCM 15313</strain>
    </source>
</reference>
<feature type="compositionally biased region" description="Basic and acidic residues" evidence="1">
    <location>
        <begin position="588"/>
        <end position="600"/>
    </location>
</feature>
<feature type="region of interest" description="Disordered" evidence="1">
    <location>
        <begin position="128"/>
        <end position="310"/>
    </location>
</feature>
<dbReference type="InterPro" id="IPR050625">
    <property type="entry name" value="ParA/MinD_ATPase"/>
</dbReference>
<feature type="compositionally biased region" description="Low complexity" evidence="1">
    <location>
        <begin position="225"/>
        <end position="235"/>
    </location>
</feature>
<comment type="caution">
    <text evidence="3">The sequence shown here is derived from an EMBL/GenBank/DDBJ whole genome shotgun (WGS) entry which is preliminary data.</text>
</comment>
<dbReference type="RefSeq" id="WP_344165009.1">
    <property type="nucleotide sequence ID" value="NZ_BAAAPC010000023.1"/>
</dbReference>
<gene>
    <name evidence="3" type="ORF">GCM10009799_44570</name>
</gene>
<feature type="compositionally biased region" description="Low complexity" evidence="1">
    <location>
        <begin position="736"/>
        <end position="747"/>
    </location>
</feature>